<evidence type="ECO:0000313" key="3">
    <source>
        <dbReference type="Proteomes" id="UP000282106"/>
    </source>
</evidence>
<dbReference type="SUPFAM" id="SSF53474">
    <property type="entry name" value="alpha/beta-Hydrolases"/>
    <property type="match status" value="1"/>
</dbReference>
<proteinExistence type="predicted"/>
<protein>
    <submittedName>
        <fullName evidence="2">Alpha/beta fold hydrolase</fullName>
    </submittedName>
</protein>
<dbReference type="Pfam" id="PF00561">
    <property type="entry name" value="Abhydrolase_1"/>
    <property type="match status" value="1"/>
</dbReference>
<evidence type="ECO:0000313" key="2">
    <source>
        <dbReference type="EMBL" id="ROH92108.1"/>
    </source>
</evidence>
<keyword evidence="3" id="KW-1185">Reference proteome</keyword>
<sequence>MSSPTPNLPVPEGRYVTLANGYRIHYLDEGSGPVVVFLHGSGNGASGYSNFKGNYPALVQAGYRVILPDLIGFGYSDKPDNVEYPLAFFVECVKQALDVIGVEKYTLIGNSLGGAVALGFALTHPQNVERLVLMAPGGVSDMPDYLAMPGMAAMFAHIATGQPFTHETMKAFFIKAFVVNPDCVDDALVAERLALMKLQNPQVMKTMKVPNLTERLGEIECPALTLWGINENMMPENGILRLAKGLKNGRLLTVPNCGHWVMIEHRELFNRTVLDFLRHG</sequence>
<dbReference type="EMBL" id="RJVO01000002">
    <property type="protein sequence ID" value="ROH92108.1"/>
    <property type="molecule type" value="Genomic_DNA"/>
</dbReference>
<reference evidence="2 3" key="1">
    <citation type="submission" date="2018-10" db="EMBL/GenBank/DDBJ databases">
        <authorList>
            <person name="Chen W.-M."/>
        </authorList>
    </citation>
    <scope>NUCLEOTIDE SEQUENCE [LARGE SCALE GENOMIC DNA]</scope>
    <source>
        <strain evidence="2 3">THS-13</strain>
    </source>
</reference>
<dbReference type="InParanoid" id="A0A3N0VIR6"/>
<evidence type="ECO:0000259" key="1">
    <source>
        <dbReference type="Pfam" id="PF00561"/>
    </source>
</evidence>
<feature type="domain" description="AB hydrolase-1" evidence="1">
    <location>
        <begin position="33"/>
        <end position="265"/>
    </location>
</feature>
<dbReference type="InterPro" id="IPR029058">
    <property type="entry name" value="AB_hydrolase_fold"/>
</dbReference>
<dbReference type="RefSeq" id="WP_123211151.1">
    <property type="nucleotide sequence ID" value="NZ_RJVO01000002.1"/>
</dbReference>
<organism evidence="2 3">
    <name type="scientific">Stagnimonas aquatica</name>
    <dbReference type="NCBI Taxonomy" id="2689987"/>
    <lineage>
        <taxon>Bacteria</taxon>
        <taxon>Pseudomonadati</taxon>
        <taxon>Pseudomonadota</taxon>
        <taxon>Gammaproteobacteria</taxon>
        <taxon>Nevskiales</taxon>
        <taxon>Nevskiaceae</taxon>
        <taxon>Stagnimonas</taxon>
    </lineage>
</organism>
<accession>A0A3N0VIR6</accession>
<dbReference type="FunCoup" id="A0A3N0VIR6">
    <property type="interactions" value="436"/>
</dbReference>
<dbReference type="PRINTS" id="PR00111">
    <property type="entry name" value="ABHYDROLASE"/>
</dbReference>
<name>A0A3N0VIR6_9GAMM</name>
<dbReference type="PANTHER" id="PTHR46438">
    <property type="entry name" value="ALPHA/BETA-HYDROLASES SUPERFAMILY PROTEIN"/>
    <property type="match status" value="1"/>
</dbReference>
<comment type="caution">
    <text evidence="2">The sequence shown here is derived from an EMBL/GenBank/DDBJ whole genome shotgun (WGS) entry which is preliminary data.</text>
</comment>
<dbReference type="Proteomes" id="UP000282106">
    <property type="component" value="Unassembled WGS sequence"/>
</dbReference>
<dbReference type="InterPro" id="IPR000073">
    <property type="entry name" value="AB_hydrolase_1"/>
</dbReference>
<gene>
    <name evidence="2" type="ORF">ED208_06995</name>
</gene>
<dbReference type="GO" id="GO:0016787">
    <property type="term" value="F:hydrolase activity"/>
    <property type="evidence" value="ECO:0007669"/>
    <property type="project" value="UniProtKB-KW"/>
</dbReference>
<dbReference type="AlphaFoldDB" id="A0A3N0VIR6"/>
<dbReference type="PANTHER" id="PTHR46438:SF11">
    <property type="entry name" value="LIPASE-RELATED"/>
    <property type="match status" value="1"/>
</dbReference>
<dbReference type="Gene3D" id="3.40.50.1820">
    <property type="entry name" value="alpha/beta hydrolase"/>
    <property type="match status" value="1"/>
</dbReference>
<keyword evidence="2" id="KW-0378">Hydrolase</keyword>